<feature type="transmembrane region" description="Helical" evidence="1">
    <location>
        <begin position="20"/>
        <end position="41"/>
    </location>
</feature>
<keyword evidence="1" id="KW-0472">Membrane</keyword>
<keyword evidence="1" id="KW-0812">Transmembrane</keyword>
<proteinExistence type="predicted"/>
<dbReference type="EMBL" id="RCHR01000012">
    <property type="protein sequence ID" value="RLL40353.1"/>
    <property type="molecule type" value="Genomic_DNA"/>
</dbReference>
<dbReference type="GO" id="GO:0140359">
    <property type="term" value="F:ABC-type transporter activity"/>
    <property type="evidence" value="ECO:0007669"/>
    <property type="project" value="InterPro"/>
</dbReference>
<organism evidence="2 3">
    <name type="scientific">Oceanobacillus piezotolerans</name>
    <dbReference type="NCBI Taxonomy" id="2448030"/>
    <lineage>
        <taxon>Bacteria</taxon>
        <taxon>Bacillati</taxon>
        <taxon>Bacillota</taxon>
        <taxon>Bacilli</taxon>
        <taxon>Bacillales</taxon>
        <taxon>Bacillaceae</taxon>
        <taxon>Oceanobacillus</taxon>
    </lineage>
</organism>
<accession>A0A498D367</accession>
<dbReference type="PANTHER" id="PTHR43471">
    <property type="entry name" value="ABC TRANSPORTER PERMEASE"/>
    <property type="match status" value="1"/>
</dbReference>
<dbReference type="RefSeq" id="WP_121525015.1">
    <property type="nucleotide sequence ID" value="NZ_RCHR01000012.1"/>
</dbReference>
<protein>
    <submittedName>
        <fullName evidence="2">ABC transporter permease</fullName>
    </submittedName>
</protein>
<evidence type="ECO:0000313" key="2">
    <source>
        <dbReference type="EMBL" id="RLL40353.1"/>
    </source>
</evidence>
<dbReference type="Pfam" id="PF12679">
    <property type="entry name" value="ABC2_membrane_2"/>
    <property type="match status" value="1"/>
</dbReference>
<dbReference type="Proteomes" id="UP000270219">
    <property type="component" value="Unassembled WGS sequence"/>
</dbReference>
<feature type="transmembrane region" description="Helical" evidence="1">
    <location>
        <begin position="182"/>
        <end position="201"/>
    </location>
</feature>
<evidence type="ECO:0000313" key="3">
    <source>
        <dbReference type="Proteomes" id="UP000270219"/>
    </source>
</evidence>
<feature type="transmembrane region" description="Helical" evidence="1">
    <location>
        <begin position="151"/>
        <end position="173"/>
    </location>
</feature>
<dbReference type="GO" id="GO:0005886">
    <property type="term" value="C:plasma membrane"/>
    <property type="evidence" value="ECO:0007669"/>
    <property type="project" value="UniProtKB-SubCell"/>
</dbReference>
<sequence length="258" mass="28766">MQWMTLLKKELIENWRNRKFIWVPLVFILLAIMEPLSTYYMPEILDAVGGLPEGTVLDMPELPPGDVLMLSLAQFSSLGVLLIVLLSMGTIAGERKSGVAELILVKPVSYTNYITAKWLALFILVFIAFLLGLAGGFYYTTILFGELPMSAFFYTLLFYSLWLAFVVTISIFYNTIFNSPGLVAFASIATIILMSVITQVFGHVLDWSPNQISAYLSQMMVEETVSKDLIATGLTTAGMTIILLVLSVIMFKRKELAN</sequence>
<feature type="transmembrane region" description="Helical" evidence="1">
    <location>
        <begin position="118"/>
        <end position="139"/>
    </location>
</feature>
<dbReference type="AlphaFoldDB" id="A0A498D367"/>
<feature type="transmembrane region" description="Helical" evidence="1">
    <location>
        <begin position="229"/>
        <end position="251"/>
    </location>
</feature>
<evidence type="ECO:0000256" key="1">
    <source>
        <dbReference type="SAM" id="Phobius"/>
    </source>
</evidence>
<comment type="caution">
    <text evidence="2">The sequence shown here is derived from an EMBL/GenBank/DDBJ whole genome shotgun (WGS) entry which is preliminary data.</text>
</comment>
<gene>
    <name evidence="2" type="ORF">D8M04_19125</name>
</gene>
<keyword evidence="1" id="KW-1133">Transmembrane helix</keyword>
<dbReference type="OrthoDB" id="4187110at2"/>
<name>A0A498D367_9BACI</name>
<keyword evidence="3" id="KW-1185">Reference proteome</keyword>
<reference evidence="2 3" key="1">
    <citation type="submission" date="2018-10" db="EMBL/GenBank/DDBJ databases">
        <title>Oceanobacillus sp. YLB-02 draft genome.</title>
        <authorList>
            <person name="Yu L."/>
        </authorList>
    </citation>
    <scope>NUCLEOTIDE SEQUENCE [LARGE SCALE GENOMIC DNA]</scope>
    <source>
        <strain evidence="2 3">YLB-02</strain>
    </source>
</reference>
<feature type="transmembrane region" description="Helical" evidence="1">
    <location>
        <begin position="67"/>
        <end position="86"/>
    </location>
</feature>